<evidence type="ECO:0000259" key="11">
    <source>
        <dbReference type="Pfam" id="PF01529"/>
    </source>
</evidence>
<dbReference type="PROSITE" id="PS50216">
    <property type="entry name" value="DHHC"/>
    <property type="match status" value="1"/>
</dbReference>
<keyword evidence="5 10" id="KW-1133">Transmembrane helix</keyword>
<comment type="similarity">
    <text evidence="2 10">Belongs to the DHHC palmitoyltransferase family.</text>
</comment>
<dbReference type="GO" id="GO:0005794">
    <property type="term" value="C:Golgi apparatus"/>
    <property type="evidence" value="ECO:0007669"/>
    <property type="project" value="TreeGrafter"/>
</dbReference>
<evidence type="ECO:0000313" key="13">
    <source>
        <dbReference type="Proteomes" id="UP000187209"/>
    </source>
</evidence>
<comment type="caution">
    <text evidence="12">The sequence shown here is derived from an EMBL/GenBank/DDBJ whole genome shotgun (WGS) entry which is preliminary data.</text>
</comment>
<evidence type="ECO:0000256" key="4">
    <source>
        <dbReference type="ARBA" id="ARBA00022692"/>
    </source>
</evidence>
<name>A0A1R2CJY7_9CILI</name>
<evidence type="ECO:0000256" key="1">
    <source>
        <dbReference type="ARBA" id="ARBA00004127"/>
    </source>
</evidence>
<proteinExistence type="inferred from homology"/>
<evidence type="ECO:0000256" key="10">
    <source>
        <dbReference type="RuleBase" id="RU079119"/>
    </source>
</evidence>
<keyword evidence="3 10" id="KW-0808">Transferase</keyword>
<evidence type="ECO:0000256" key="5">
    <source>
        <dbReference type="ARBA" id="ARBA00022989"/>
    </source>
</evidence>
<comment type="subcellular location">
    <subcellularLocation>
        <location evidence="1">Endomembrane system</location>
        <topology evidence="1">Multi-pass membrane protein</topology>
    </subcellularLocation>
</comment>
<dbReference type="AlphaFoldDB" id="A0A1R2CJY7"/>
<keyword evidence="4 10" id="KW-0812">Transmembrane</keyword>
<evidence type="ECO:0000256" key="2">
    <source>
        <dbReference type="ARBA" id="ARBA00008574"/>
    </source>
</evidence>
<dbReference type="GO" id="GO:0006612">
    <property type="term" value="P:protein targeting to membrane"/>
    <property type="evidence" value="ECO:0007669"/>
    <property type="project" value="TreeGrafter"/>
</dbReference>
<sequence length="320" mass="37763">MYWHSKIYSASKAPFLIIFLHVSITQLITIFYPTLYEVSIFSLFYWSLLVLVLFSYLIVAYRNPGFVEQPIENVVAKDNNVEITASKKKVLHQKYLSTENEEQEIGHEEIVHDEHDLKIEGKILKIEDKKLDVKDGKSGVKEEIVMIETRFCTVCFLEQPLRAKHCRECGKCVAVHDHHCPWIGLCIGEKNRFYFWWYLFFQCILLWISAVLVVQSFNNVYGWQWVKENWGKIPILIVVCFFIVMVTCLFGYHSYLALTNQTTWENISWEKISYLRQFPRKDGSPFSKGILLNVYYFCCKKYPDAFTIWHLTKKTKVTSL</sequence>
<accession>A0A1R2CJY7</accession>
<gene>
    <name evidence="12" type="ORF">SteCoe_8559</name>
</gene>
<keyword evidence="8" id="KW-0449">Lipoprotein</keyword>
<dbReference type="EC" id="2.3.1.225" evidence="10"/>
<feature type="transmembrane region" description="Helical" evidence="10">
    <location>
        <begin position="193"/>
        <end position="213"/>
    </location>
</feature>
<keyword evidence="13" id="KW-1185">Reference proteome</keyword>
<evidence type="ECO:0000256" key="9">
    <source>
        <dbReference type="ARBA" id="ARBA00023315"/>
    </source>
</evidence>
<evidence type="ECO:0000256" key="6">
    <source>
        <dbReference type="ARBA" id="ARBA00023136"/>
    </source>
</evidence>
<protein>
    <recommendedName>
        <fullName evidence="10">Palmitoyltransferase</fullName>
        <ecNumber evidence="10">2.3.1.225</ecNumber>
    </recommendedName>
</protein>
<dbReference type="OrthoDB" id="331948at2759"/>
<dbReference type="EMBL" id="MPUH01000128">
    <property type="protein sequence ID" value="OMJ89354.1"/>
    <property type="molecule type" value="Genomic_DNA"/>
</dbReference>
<keyword evidence="7" id="KW-0564">Palmitate</keyword>
<dbReference type="PANTHER" id="PTHR22883">
    <property type="entry name" value="ZINC FINGER DHHC DOMAIN CONTAINING PROTEIN"/>
    <property type="match status" value="1"/>
</dbReference>
<feature type="transmembrane region" description="Helical" evidence="10">
    <location>
        <begin position="12"/>
        <end position="32"/>
    </location>
</feature>
<evidence type="ECO:0000313" key="12">
    <source>
        <dbReference type="EMBL" id="OMJ89354.1"/>
    </source>
</evidence>
<dbReference type="Proteomes" id="UP000187209">
    <property type="component" value="Unassembled WGS sequence"/>
</dbReference>
<evidence type="ECO:0000256" key="3">
    <source>
        <dbReference type="ARBA" id="ARBA00022679"/>
    </source>
</evidence>
<evidence type="ECO:0000256" key="8">
    <source>
        <dbReference type="ARBA" id="ARBA00023288"/>
    </source>
</evidence>
<dbReference type="GO" id="GO:0005783">
    <property type="term" value="C:endoplasmic reticulum"/>
    <property type="evidence" value="ECO:0007669"/>
    <property type="project" value="TreeGrafter"/>
</dbReference>
<comment type="catalytic activity">
    <reaction evidence="10">
        <text>L-cysteinyl-[protein] + hexadecanoyl-CoA = S-hexadecanoyl-L-cysteinyl-[protein] + CoA</text>
        <dbReference type="Rhea" id="RHEA:36683"/>
        <dbReference type="Rhea" id="RHEA-COMP:10131"/>
        <dbReference type="Rhea" id="RHEA-COMP:11032"/>
        <dbReference type="ChEBI" id="CHEBI:29950"/>
        <dbReference type="ChEBI" id="CHEBI:57287"/>
        <dbReference type="ChEBI" id="CHEBI:57379"/>
        <dbReference type="ChEBI" id="CHEBI:74151"/>
        <dbReference type="EC" id="2.3.1.225"/>
    </reaction>
</comment>
<evidence type="ECO:0000256" key="7">
    <source>
        <dbReference type="ARBA" id="ARBA00023139"/>
    </source>
</evidence>
<keyword evidence="9 10" id="KW-0012">Acyltransferase</keyword>
<comment type="domain">
    <text evidence="10">The DHHC domain is required for palmitoyltransferase activity.</text>
</comment>
<reference evidence="12 13" key="1">
    <citation type="submission" date="2016-11" db="EMBL/GenBank/DDBJ databases">
        <title>The macronuclear genome of Stentor coeruleus: a giant cell with tiny introns.</title>
        <authorList>
            <person name="Slabodnick M."/>
            <person name="Ruby J.G."/>
            <person name="Reiff S.B."/>
            <person name="Swart E.C."/>
            <person name="Gosai S."/>
            <person name="Prabakaran S."/>
            <person name="Witkowska E."/>
            <person name="Larue G.E."/>
            <person name="Fisher S."/>
            <person name="Freeman R.M."/>
            <person name="Gunawardena J."/>
            <person name="Chu W."/>
            <person name="Stover N.A."/>
            <person name="Gregory B.D."/>
            <person name="Nowacki M."/>
            <person name="Derisi J."/>
            <person name="Roy S.W."/>
            <person name="Marshall W.F."/>
            <person name="Sood P."/>
        </authorList>
    </citation>
    <scope>NUCLEOTIDE SEQUENCE [LARGE SCALE GENOMIC DNA]</scope>
    <source>
        <strain evidence="12">WM001</strain>
    </source>
</reference>
<dbReference type="GO" id="GO:0019706">
    <property type="term" value="F:protein-cysteine S-palmitoyltransferase activity"/>
    <property type="evidence" value="ECO:0007669"/>
    <property type="project" value="UniProtKB-EC"/>
</dbReference>
<dbReference type="PANTHER" id="PTHR22883:SF301">
    <property type="entry name" value="PALMITOYLTRANSFERASE ZDHHC12"/>
    <property type="match status" value="1"/>
</dbReference>
<feature type="domain" description="Palmitoyltransferase DHHC" evidence="11">
    <location>
        <begin position="148"/>
        <end position="269"/>
    </location>
</feature>
<dbReference type="InterPro" id="IPR039859">
    <property type="entry name" value="PFA4/ZDH16/20/ERF2-like"/>
</dbReference>
<feature type="transmembrane region" description="Helical" evidence="10">
    <location>
        <begin position="38"/>
        <end position="59"/>
    </location>
</feature>
<organism evidence="12 13">
    <name type="scientific">Stentor coeruleus</name>
    <dbReference type="NCBI Taxonomy" id="5963"/>
    <lineage>
        <taxon>Eukaryota</taxon>
        <taxon>Sar</taxon>
        <taxon>Alveolata</taxon>
        <taxon>Ciliophora</taxon>
        <taxon>Postciliodesmatophora</taxon>
        <taxon>Heterotrichea</taxon>
        <taxon>Heterotrichida</taxon>
        <taxon>Stentoridae</taxon>
        <taxon>Stentor</taxon>
    </lineage>
</organism>
<dbReference type="InterPro" id="IPR001594">
    <property type="entry name" value="Palmitoyltrfase_DHHC"/>
</dbReference>
<feature type="transmembrane region" description="Helical" evidence="10">
    <location>
        <begin position="233"/>
        <end position="252"/>
    </location>
</feature>
<dbReference type="Pfam" id="PF01529">
    <property type="entry name" value="DHHC"/>
    <property type="match status" value="1"/>
</dbReference>
<keyword evidence="6 10" id="KW-0472">Membrane</keyword>